<dbReference type="Proteomes" id="UP001165960">
    <property type="component" value="Unassembled WGS sequence"/>
</dbReference>
<gene>
    <name evidence="1" type="ORF">DSO57_1033432</name>
</gene>
<comment type="caution">
    <text evidence="1">The sequence shown here is derived from an EMBL/GenBank/DDBJ whole genome shotgun (WGS) entry which is preliminary data.</text>
</comment>
<protein>
    <submittedName>
        <fullName evidence="1">Uncharacterized protein</fullName>
    </submittedName>
</protein>
<name>A0ACC2U9K7_9FUNG</name>
<accession>A0ACC2U9K7</accession>
<dbReference type="EMBL" id="QTSX02000973">
    <property type="protein sequence ID" value="KAJ9083569.1"/>
    <property type="molecule type" value="Genomic_DNA"/>
</dbReference>
<organism evidence="1 2">
    <name type="scientific">Entomophthora muscae</name>
    <dbReference type="NCBI Taxonomy" id="34485"/>
    <lineage>
        <taxon>Eukaryota</taxon>
        <taxon>Fungi</taxon>
        <taxon>Fungi incertae sedis</taxon>
        <taxon>Zoopagomycota</taxon>
        <taxon>Entomophthoromycotina</taxon>
        <taxon>Entomophthoromycetes</taxon>
        <taxon>Entomophthorales</taxon>
        <taxon>Entomophthoraceae</taxon>
        <taxon>Entomophthora</taxon>
    </lineage>
</organism>
<proteinExistence type="predicted"/>
<reference evidence="1" key="1">
    <citation type="submission" date="2022-04" db="EMBL/GenBank/DDBJ databases">
        <title>Genome of the entomopathogenic fungus Entomophthora muscae.</title>
        <authorList>
            <person name="Elya C."/>
            <person name="Lovett B.R."/>
            <person name="Lee E."/>
            <person name="Macias A.M."/>
            <person name="Hajek A.E."/>
            <person name="De Bivort B.L."/>
            <person name="Kasson M.T."/>
            <person name="De Fine Licht H.H."/>
            <person name="Stajich J.E."/>
        </authorList>
    </citation>
    <scope>NUCLEOTIDE SEQUENCE</scope>
    <source>
        <strain evidence="1">Berkeley</strain>
    </source>
</reference>
<evidence type="ECO:0000313" key="2">
    <source>
        <dbReference type="Proteomes" id="UP001165960"/>
    </source>
</evidence>
<evidence type="ECO:0000313" key="1">
    <source>
        <dbReference type="EMBL" id="KAJ9083569.1"/>
    </source>
</evidence>
<sequence length="79" mass="8711">MYVPEGGECADIPMPAAKQPSAEKSPRGEQQGWPEYLFDPGGQEPETCRSRAGAELMAGWYLGMHAGHRFCIPVKWMVS</sequence>
<keyword evidence="2" id="KW-1185">Reference proteome</keyword>